<feature type="region of interest" description="Disordered" evidence="1">
    <location>
        <begin position="80"/>
        <end position="210"/>
    </location>
</feature>
<accession>A0ABN3INF3</accession>
<dbReference type="EMBL" id="BAAATJ010000023">
    <property type="protein sequence ID" value="GAA2409827.1"/>
    <property type="molecule type" value="Genomic_DNA"/>
</dbReference>
<organism evidence="2 3">
    <name type="scientific">Streptomyces glaucosporus</name>
    <dbReference type="NCBI Taxonomy" id="284044"/>
    <lineage>
        <taxon>Bacteria</taxon>
        <taxon>Bacillati</taxon>
        <taxon>Actinomycetota</taxon>
        <taxon>Actinomycetes</taxon>
        <taxon>Kitasatosporales</taxon>
        <taxon>Streptomycetaceae</taxon>
        <taxon>Streptomyces</taxon>
    </lineage>
</organism>
<evidence type="ECO:0000313" key="3">
    <source>
        <dbReference type="Proteomes" id="UP001500058"/>
    </source>
</evidence>
<reference evidence="2 3" key="1">
    <citation type="journal article" date="2019" name="Int. J. Syst. Evol. Microbiol.">
        <title>The Global Catalogue of Microorganisms (GCM) 10K type strain sequencing project: providing services to taxonomists for standard genome sequencing and annotation.</title>
        <authorList>
            <consortium name="The Broad Institute Genomics Platform"/>
            <consortium name="The Broad Institute Genome Sequencing Center for Infectious Disease"/>
            <person name="Wu L."/>
            <person name="Ma J."/>
        </authorList>
    </citation>
    <scope>NUCLEOTIDE SEQUENCE [LARGE SCALE GENOMIC DNA]</scope>
    <source>
        <strain evidence="2 3">JCM 6921</strain>
    </source>
</reference>
<protein>
    <recommendedName>
        <fullName evidence="4">PIN domain-containing protein</fullName>
    </recommendedName>
</protein>
<dbReference type="Proteomes" id="UP001500058">
    <property type="component" value="Unassembled WGS sequence"/>
</dbReference>
<name>A0ABN3INF3_9ACTN</name>
<sequence>MAFVALYDANVLYPSTLRDLLISMAQDGLVQAKWTDRILDETFRNLKAKRPDLDPVRLDRTREAMMRAVRDCMVKGYEPLIEAQPSTPTRSSRTRSTWTRPPCTRRCVGSRTDGRTRRGPCRTCSPRWSETAWSPPRRPCERSDPTREPPAGHRPHDRGHPCPQRTARPRPCPHPRPDRWRAPSPANATGAAPGWGGPGHASADGHLTST</sequence>
<evidence type="ECO:0000313" key="2">
    <source>
        <dbReference type="EMBL" id="GAA2409827.1"/>
    </source>
</evidence>
<comment type="caution">
    <text evidence="2">The sequence shown here is derived from an EMBL/GenBank/DDBJ whole genome shotgun (WGS) entry which is preliminary data.</text>
</comment>
<keyword evidence="3" id="KW-1185">Reference proteome</keyword>
<evidence type="ECO:0008006" key="4">
    <source>
        <dbReference type="Google" id="ProtNLM"/>
    </source>
</evidence>
<feature type="compositionally biased region" description="Low complexity" evidence="1">
    <location>
        <begin position="85"/>
        <end position="106"/>
    </location>
</feature>
<evidence type="ECO:0000256" key="1">
    <source>
        <dbReference type="SAM" id="MobiDB-lite"/>
    </source>
</evidence>
<feature type="compositionally biased region" description="Basic and acidic residues" evidence="1">
    <location>
        <begin position="138"/>
        <end position="151"/>
    </location>
</feature>
<proteinExistence type="predicted"/>
<gene>
    <name evidence="2" type="ORF">GCM10010420_43060</name>
</gene>